<dbReference type="Proteomes" id="UP000761534">
    <property type="component" value="Unassembled WGS sequence"/>
</dbReference>
<evidence type="ECO:0000256" key="1">
    <source>
        <dbReference type="SAM" id="Phobius"/>
    </source>
</evidence>
<dbReference type="AlphaFoldDB" id="A0A642UPG6"/>
<sequence length="212" mass="23633">MMNWIPAPIKSFGIMAGSAAVLFFVATPLLIIITPPLCLGLWWYGRKLRQIQKALYDERWGKMGAYHFTSAEDLFGGQLNNNNIPDKARDRVFKALVNNENGIAGTLGYGYDEGAFNQLKFTDVESIHQDFKGSTQGFQEEMEISTYGLIDVINDERIANVTVISQRQVASGKAKMRIEVQSLGSRPVEFVFNGNDDTISDEDVIIEVGSKK</sequence>
<feature type="transmembrane region" description="Helical" evidence="1">
    <location>
        <begin position="20"/>
        <end position="44"/>
    </location>
</feature>
<dbReference type="OrthoDB" id="3979781at2759"/>
<keyword evidence="1" id="KW-0812">Transmembrane</keyword>
<evidence type="ECO:0000313" key="3">
    <source>
        <dbReference type="Proteomes" id="UP000761534"/>
    </source>
</evidence>
<comment type="caution">
    <text evidence="2">The sequence shown here is derived from an EMBL/GenBank/DDBJ whole genome shotgun (WGS) entry which is preliminary data.</text>
</comment>
<reference evidence="2" key="1">
    <citation type="journal article" date="2019" name="G3 (Bethesda)">
        <title>Genome Assemblies of Two Rare Opportunistic Yeast Pathogens: Diutina rugosa (syn. Candida rugosa) and Trichomonascus ciferrii (syn. Candida ciferrii).</title>
        <authorList>
            <person name="Mixao V."/>
            <person name="Saus E."/>
            <person name="Hansen A.P."/>
            <person name="Lass-Florl C."/>
            <person name="Gabaldon T."/>
        </authorList>
    </citation>
    <scope>NUCLEOTIDE SEQUENCE</scope>
    <source>
        <strain evidence="2">CBS 4856</strain>
    </source>
</reference>
<dbReference type="EMBL" id="SWFS01000456">
    <property type="protein sequence ID" value="KAA8902877.1"/>
    <property type="molecule type" value="Genomic_DNA"/>
</dbReference>
<name>A0A642UPG6_9ASCO</name>
<keyword evidence="1" id="KW-1133">Transmembrane helix</keyword>
<evidence type="ECO:0000313" key="2">
    <source>
        <dbReference type="EMBL" id="KAA8902877.1"/>
    </source>
</evidence>
<proteinExistence type="predicted"/>
<organism evidence="2 3">
    <name type="scientific">Trichomonascus ciferrii</name>
    <dbReference type="NCBI Taxonomy" id="44093"/>
    <lineage>
        <taxon>Eukaryota</taxon>
        <taxon>Fungi</taxon>
        <taxon>Dikarya</taxon>
        <taxon>Ascomycota</taxon>
        <taxon>Saccharomycotina</taxon>
        <taxon>Dipodascomycetes</taxon>
        <taxon>Dipodascales</taxon>
        <taxon>Trichomonascaceae</taxon>
        <taxon>Trichomonascus</taxon>
        <taxon>Trichomonascus ciferrii complex</taxon>
    </lineage>
</organism>
<accession>A0A642UPG6</accession>
<dbReference type="VEuPathDB" id="FungiDB:TRICI_005801"/>
<keyword evidence="1" id="KW-0472">Membrane</keyword>
<keyword evidence="3" id="KW-1185">Reference proteome</keyword>
<gene>
    <name evidence="2" type="ORF">TRICI_005801</name>
</gene>
<protein>
    <submittedName>
        <fullName evidence="2">Uncharacterized protein</fullName>
    </submittedName>
</protein>